<accession>A0A1I3HGK3</accession>
<dbReference type="PANTHER" id="PTHR20941:SF1">
    <property type="entry name" value="FOLIC ACID SYNTHESIS PROTEIN FOL1"/>
    <property type="match status" value="1"/>
</dbReference>
<dbReference type="InterPro" id="IPR045031">
    <property type="entry name" value="DHP_synth-like"/>
</dbReference>
<organism evidence="2 3">
    <name type="scientific">Nocardioides psychrotolerans</name>
    <dbReference type="NCBI Taxonomy" id="1005945"/>
    <lineage>
        <taxon>Bacteria</taxon>
        <taxon>Bacillati</taxon>
        <taxon>Actinomycetota</taxon>
        <taxon>Actinomycetes</taxon>
        <taxon>Propionibacteriales</taxon>
        <taxon>Nocardioidaceae</taxon>
        <taxon>Nocardioides</taxon>
    </lineage>
</organism>
<dbReference type="GO" id="GO:0046654">
    <property type="term" value="P:tetrahydrofolate biosynthetic process"/>
    <property type="evidence" value="ECO:0007669"/>
    <property type="project" value="TreeGrafter"/>
</dbReference>
<gene>
    <name evidence="2" type="ORF">SAMN05216561_107171</name>
</gene>
<dbReference type="STRING" id="1005945.SAMN05216561_107171"/>
<evidence type="ECO:0000313" key="2">
    <source>
        <dbReference type="EMBL" id="SFI34739.1"/>
    </source>
</evidence>
<dbReference type="EMBL" id="FOQG01000007">
    <property type="protein sequence ID" value="SFI34739.1"/>
    <property type="molecule type" value="Genomic_DNA"/>
</dbReference>
<proteinExistence type="predicted"/>
<dbReference type="InterPro" id="IPR011005">
    <property type="entry name" value="Dihydropteroate_synth-like_sf"/>
</dbReference>
<sequence>MVISLAALAELAEAHRDTLDLPVAPVVLGEKVIDSDSTPVVMAALNLSRDSTYRDSIATTTESAIRRGRIFAAQGADLVDIGAESTNATATRVERQGQIDTLVPVIKALADSGVVVSAETYHPDVAEACLQAGAQVLNFTGAAHQEEFFDLAVAYDATVILCSVLGSNVRDVADVESEADPFPGLVAHFTDRVAQARSQGLERIILDPGLGFFYANLTVPSVRVDFQTRVILQTFRLRSLGLPVCHALPHAFDLFQEQFREAEPMFAVLAKLGGTGVFRTHEVPQVRAVLDALQFLQVR</sequence>
<dbReference type="PANTHER" id="PTHR20941">
    <property type="entry name" value="FOLATE SYNTHESIS PROTEINS"/>
    <property type="match status" value="1"/>
</dbReference>
<dbReference type="OrthoDB" id="9811744at2"/>
<dbReference type="Gene3D" id="3.20.20.20">
    <property type="entry name" value="Dihydropteroate synthase-like"/>
    <property type="match status" value="1"/>
</dbReference>
<dbReference type="Pfam" id="PF00809">
    <property type="entry name" value="Pterin_bind"/>
    <property type="match status" value="1"/>
</dbReference>
<dbReference type="Proteomes" id="UP000198649">
    <property type="component" value="Unassembled WGS sequence"/>
</dbReference>
<reference evidence="2 3" key="1">
    <citation type="submission" date="2016-10" db="EMBL/GenBank/DDBJ databases">
        <authorList>
            <person name="de Groot N.N."/>
        </authorList>
    </citation>
    <scope>NUCLEOTIDE SEQUENCE [LARGE SCALE GENOMIC DNA]</scope>
    <source>
        <strain evidence="2 3">CGMCC 1.11156</strain>
    </source>
</reference>
<feature type="domain" description="Pterin-binding" evidence="1">
    <location>
        <begin position="39"/>
        <end position="291"/>
    </location>
</feature>
<protein>
    <submittedName>
        <fullName evidence="2">Dihydropteroate synthase</fullName>
    </submittedName>
</protein>
<dbReference type="InterPro" id="IPR000489">
    <property type="entry name" value="Pterin-binding_dom"/>
</dbReference>
<dbReference type="SUPFAM" id="SSF51717">
    <property type="entry name" value="Dihydropteroate synthetase-like"/>
    <property type="match status" value="1"/>
</dbReference>
<evidence type="ECO:0000259" key="1">
    <source>
        <dbReference type="PROSITE" id="PS50972"/>
    </source>
</evidence>
<dbReference type="GO" id="GO:0004156">
    <property type="term" value="F:dihydropteroate synthase activity"/>
    <property type="evidence" value="ECO:0007669"/>
    <property type="project" value="TreeGrafter"/>
</dbReference>
<evidence type="ECO:0000313" key="3">
    <source>
        <dbReference type="Proteomes" id="UP000198649"/>
    </source>
</evidence>
<dbReference type="PROSITE" id="PS50972">
    <property type="entry name" value="PTERIN_BINDING"/>
    <property type="match status" value="1"/>
</dbReference>
<dbReference type="RefSeq" id="WP_091112995.1">
    <property type="nucleotide sequence ID" value="NZ_BKAF01000008.1"/>
</dbReference>
<name>A0A1I3HGK3_9ACTN</name>
<keyword evidence="3" id="KW-1185">Reference proteome</keyword>
<dbReference type="AlphaFoldDB" id="A0A1I3HGK3"/>